<name>A0A381W168_9ZZZZ</name>
<dbReference type="SUPFAM" id="SSF63829">
    <property type="entry name" value="Calcium-dependent phosphotriesterase"/>
    <property type="match status" value="1"/>
</dbReference>
<dbReference type="PANTHER" id="PTHR35399">
    <property type="entry name" value="SLR8030 PROTEIN"/>
    <property type="match status" value="1"/>
</dbReference>
<evidence type="ECO:0008006" key="3">
    <source>
        <dbReference type="Google" id="ProtNLM"/>
    </source>
</evidence>
<reference evidence="2" key="1">
    <citation type="submission" date="2018-05" db="EMBL/GenBank/DDBJ databases">
        <authorList>
            <person name="Lanie J.A."/>
            <person name="Ng W.-L."/>
            <person name="Kazmierczak K.M."/>
            <person name="Andrzejewski T.M."/>
            <person name="Davidsen T.M."/>
            <person name="Wayne K.J."/>
            <person name="Tettelin H."/>
            <person name="Glass J.I."/>
            <person name="Rusch D."/>
            <person name="Podicherti R."/>
            <person name="Tsui H.-C.T."/>
            <person name="Winkler M.E."/>
        </authorList>
    </citation>
    <scope>NUCLEOTIDE SEQUENCE</scope>
</reference>
<organism evidence="2">
    <name type="scientific">marine metagenome</name>
    <dbReference type="NCBI Taxonomy" id="408172"/>
    <lineage>
        <taxon>unclassified sequences</taxon>
        <taxon>metagenomes</taxon>
        <taxon>ecological metagenomes</taxon>
    </lineage>
</organism>
<evidence type="ECO:0000256" key="1">
    <source>
        <dbReference type="SAM" id="MobiDB-lite"/>
    </source>
</evidence>
<dbReference type="EMBL" id="UINC01010239">
    <property type="protein sequence ID" value="SVA45633.1"/>
    <property type="molecule type" value="Genomic_DNA"/>
</dbReference>
<dbReference type="AlphaFoldDB" id="A0A381W168"/>
<dbReference type="InterPro" id="IPR011042">
    <property type="entry name" value="6-blade_b-propeller_TolB-like"/>
</dbReference>
<dbReference type="InterPro" id="IPR008557">
    <property type="entry name" value="PhoX"/>
</dbReference>
<feature type="compositionally biased region" description="Low complexity" evidence="1">
    <location>
        <begin position="1"/>
        <end position="21"/>
    </location>
</feature>
<dbReference type="Pfam" id="PF05787">
    <property type="entry name" value="PhoX"/>
    <property type="match status" value="1"/>
</dbReference>
<accession>A0A381W168</accession>
<evidence type="ECO:0000313" key="2">
    <source>
        <dbReference type="EMBL" id="SVA45633.1"/>
    </source>
</evidence>
<gene>
    <name evidence="2" type="ORF">METZ01_LOCUS98487</name>
</gene>
<proteinExistence type="predicted"/>
<dbReference type="PANTHER" id="PTHR35399:SF2">
    <property type="entry name" value="DUF839 DOMAIN-CONTAINING PROTEIN"/>
    <property type="match status" value="1"/>
</dbReference>
<protein>
    <recommendedName>
        <fullName evidence="3">SMP-30/Gluconolactonase/LRE-like region domain-containing protein</fullName>
    </recommendedName>
</protein>
<sequence>MGTGLPVATASGSVAGSGSAPTPGPYGSLDGRPADANGLVLPEGFTARVVAEGGSPVPGSDRPWPLFPDGKGTLSIDDGGWLLVCNHELFDFQTPSGPLGGASAIGFAHDGSITGSWPVLTGSHSNSRGAVTPWGTWLSCQEAYGEVGGDGDGLVWECDPLGGAPAVARPVLGRRTHGSVAVDADDGYAYLTEAHRDGRLYRVSLAGTGDPLGGGGSDADRMEALAVDPDGGVRWLSVLDPSGSFIPTRFQVADGLVTPMGGGVAVHDGLLVFTTGLDDRVHAVDLAAAHHSVIWDGSGRRGPAWGIGDLTVSGSGDLFVSEDRGDMEVVVVTPFGEVAPFCRMVGNEHRLSQVTGPCFDPSGTRLYVSSLRGRGEALVRDVVPDLDWGPGAEGRHVGVTYEISGPFRPMASPPAVTT</sequence>
<dbReference type="Gene3D" id="2.120.10.30">
    <property type="entry name" value="TolB, C-terminal domain"/>
    <property type="match status" value="1"/>
</dbReference>
<feature type="region of interest" description="Disordered" evidence="1">
    <location>
        <begin position="1"/>
        <end position="33"/>
    </location>
</feature>
<feature type="non-terminal residue" evidence="2">
    <location>
        <position position="418"/>
    </location>
</feature>